<accession>A0AAJ0UD56</accession>
<reference evidence="3" key="2">
    <citation type="journal article" date="2020" name="Microorganisms">
        <title>Osmotic Adaptation and Compatible Solute Biosynthesis of Phototrophic Bacteria as Revealed from Genome Analyses.</title>
        <authorList>
            <person name="Imhoff J.F."/>
            <person name="Rahn T."/>
            <person name="Kunzel S."/>
            <person name="Keller A."/>
            <person name="Neulinger S.C."/>
        </authorList>
    </citation>
    <scope>NUCLEOTIDE SEQUENCE</scope>
    <source>
        <strain evidence="3">DSM 4395</strain>
    </source>
</reference>
<dbReference type="InterPro" id="IPR039261">
    <property type="entry name" value="FNR_nucleotide-bd"/>
</dbReference>
<dbReference type="InterPro" id="IPR017927">
    <property type="entry name" value="FAD-bd_FR_type"/>
</dbReference>
<dbReference type="PROSITE" id="PS51384">
    <property type="entry name" value="FAD_FR"/>
    <property type="match status" value="1"/>
</dbReference>
<dbReference type="CDD" id="cd00207">
    <property type="entry name" value="fer2"/>
    <property type="match status" value="1"/>
</dbReference>
<dbReference type="PROSITE" id="PS51085">
    <property type="entry name" value="2FE2S_FER_2"/>
    <property type="match status" value="1"/>
</dbReference>
<dbReference type="Proteomes" id="UP001296967">
    <property type="component" value="Unassembled WGS sequence"/>
</dbReference>
<dbReference type="PRINTS" id="PR00410">
    <property type="entry name" value="PHEHYDRXLASE"/>
</dbReference>
<dbReference type="InterPro" id="IPR017938">
    <property type="entry name" value="Riboflavin_synthase-like_b-brl"/>
</dbReference>
<dbReference type="Gene3D" id="2.40.30.10">
    <property type="entry name" value="Translation factors"/>
    <property type="match status" value="1"/>
</dbReference>
<proteinExistence type="predicted"/>
<dbReference type="Gene3D" id="3.10.20.30">
    <property type="match status" value="1"/>
</dbReference>
<protein>
    <submittedName>
        <fullName evidence="3">CDP-6-deoxy-delta-3,4-glucoseen reductase</fullName>
    </submittedName>
</protein>
<organism evidence="3 4">
    <name type="scientific">Halochromatium salexigens</name>
    <name type="common">Chromatium salexigens</name>
    <dbReference type="NCBI Taxonomy" id="49447"/>
    <lineage>
        <taxon>Bacteria</taxon>
        <taxon>Pseudomonadati</taxon>
        <taxon>Pseudomonadota</taxon>
        <taxon>Gammaproteobacteria</taxon>
        <taxon>Chromatiales</taxon>
        <taxon>Chromatiaceae</taxon>
        <taxon>Halochromatium</taxon>
    </lineage>
</organism>
<feature type="domain" description="FAD-binding FR-type" evidence="2">
    <location>
        <begin position="103"/>
        <end position="203"/>
    </location>
</feature>
<comment type="caution">
    <text evidence="3">The sequence shown here is derived from an EMBL/GenBank/DDBJ whole genome shotgun (WGS) entry which is preliminary data.</text>
</comment>
<dbReference type="Pfam" id="PF00970">
    <property type="entry name" value="FAD_binding_6"/>
    <property type="match status" value="1"/>
</dbReference>
<dbReference type="PANTHER" id="PTHR47354:SF5">
    <property type="entry name" value="PROTEIN RFBI"/>
    <property type="match status" value="1"/>
</dbReference>
<dbReference type="EMBL" id="NHSF01000012">
    <property type="protein sequence ID" value="MBK5929290.1"/>
    <property type="molecule type" value="Genomic_DNA"/>
</dbReference>
<dbReference type="InterPro" id="IPR012675">
    <property type="entry name" value="Beta-grasp_dom_sf"/>
</dbReference>
<dbReference type="RefSeq" id="WP_201243623.1">
    <property type="nucleotide sequence ID" value="NZ_NHSF01000012.1"/>
</dbReference>
<dbReference type="Gene3D" id="3.40.50.80">
    <property type="entry name" value="Nucleotide-binding domain of ferredoxin-NADP reductase (FNR) module"/>
    <property type="match status" value="1"/>
</dbReference>
<dbReference type="InterPro" id="IPR050415">
    <property type="entry name" value="MRET"/>
</dbReference>
<dbReference type="SUPFAM" id="SSF54292">
    <property type="entry name" value="2Fe-2S ferredoxin-like"/>
    <property type="match status" value="1"/>
</dbReference>
<dbReference type="CDD" id="cd06189">
    <property type="entry name" value="flavin_oxioreductase"/>
    <property type="match status" value="1"/>
</dbReference>
<evidence type="ECO:0000259" key="2">
    <source>
        <dbReference type="PROSITE" id="PS51384"/>
    </source>
</evidence>
<dbReference type="SUPFAM" id="SSF63380">
    <property type="entry name" value="Riboflavin synthase domain-like"/>
    <property type="match status" value="1"/>
</dbReference>
<dbReference type="GO" id="GO:0016491">
    <property type="term" value="F:oxidoreductase activity"/>
    <property type="evidence" value="ECO:0007669"/>
    <property type="project" value="InterPro"/>
</dbReference>
<dbReference type="InterPro" id="IPR008333">
    <property type="entry name" value="Cbr1-like_FAD-bd_dom"/>
</dbReference>
<sequence>MSASPARFTVRTEPAGHAFEVAPDQTLLEAALAQRIGLPYGCRHGTCGSCSAHLLAGSVRYPDGHPPALEGQPPETCLTCQARPTSDLVLQVSELERLSELEVRTLPSRLAEKTLLNHDVMRLRLKLPEGQRLAYVAGQYLEFLLRDGTRRAYSIANPPHDDALLELHVRRVSGGRFSDEVFERLEERSILRIQGPLGTFVLREDSERPILMVAGGTGFAPLKAMLEHAFQRGLKRPIRLYWGVRARRDFYLPELPARWAETYPNFSWVPVLSRPDADWRGRTGWVHQAVLEDHPSLADHDCYLSGPPPMVEAGRAAFEAAGASLEHLFSDAFEYAADSRYAD</sequence>
<dbReference type="AlphaFoldDB" id="A0AAJ0UD56"/>
<dbReference type="InterPro" id="IPR006058">
    <property type="entry name" value="2Fe2S_fd_BS"/>
</dbReference>
<dbReference type="InterPro" id="IPR001433">
    <property type="entry name" value="OxRdtase_FAD/NAD-bd"/>
</dbReference>
<name>A0AAJ0UD56_HALSE</name>
<reference evidence="3" key="1">
    <citation type="submission" date="2017-05" db="EMBL/GenBank/DDBJ databases">
        <authorList>
            <person name="Imhoff J.F."/>
            <person name="Rahn T."/>
            <person name="Kuenzel S."/>
            <person name="Neulinger S.C."/>
        </authorList>
    </citation>
    <scope>NUCLEOTIDE SEQUENCE</scope>
    <source>
        <strain evidence="3">DSM 4395</strain>
    </source>
</reference>
<feature type="domain" description="2Fe-2S ferredoxin-type" evidence="1">
    <location>
        <begin position="6"/>
        <end position="96"/>
    </location>
</feature>
<dbReference type="SUPFAM" id="SSF52343">
    <property type="entry name" value="Ferredoxin reductase-like, C-terminal NADP-linked domain"/>
    <property type="match status" value="1"/>
</dbReference>
<evidence type="ECO:0000259" key="1">
    <source>
        <dbReference type="PROSITE" id="PS51085"/>
    </source>
</evidence>
<dbReference type="Pfam" id="PF00175">
    <property type="entry name" value="NAD_binding_1"/>
    <property type="match status" value="1"/>
</dbReference>
<keyword evidence="4" id="KW-1185">Reference proteome</keyword>
<dbReference type="InterPro" id="IPR001041">
    <property type="entry name" value="2Fe-2S_ferredoxin-type"/>
</dbReference>
<dbReference type="GO" id="GO:0051537">
    <property type="term" value="F:2 iron, 2 sulfur cluster binding"/>
    <property type="evidence" value="ECO:0007669"/>
    <property type="project" value="InterPro"/>
</dbReference>
<dbReference type="InterPro" id="IPR036010">
    <property type="entry name" value="2Fe-2S_ferredoxin-like_sf"/>
</dbReference>
<dbReference type="Pfam" id="PF00111">
    <property type="entry name" value="Fer2"/>
    <property type="match status" value="1"/>
</dbReference>
<dbReference type="PANTHER" id="PTHR47354">
    <property type="entry name" value="NADH OXIDOREDUCTASE HCR"/>
    <property type="match status" value="1"/>
</dbReference>
<dbReference type="PROSITE" id="PS00197">
    <property type="entry name" value="2FE2S_FER_1"/>
    <property type="match status" value="1"/>
</dbReference>
<evidence type="ECO:0000313" key="4">
    <source>
        <dbReference type="Proteomes" id="UP001296967"/>
    </source>
</evidence>
<evidence type="ECO:0000313" key="3">
    <source>
        <dbReference type="EMBL" id="MBK5929290.1"/>
    </source>
</evidence>
<gene>
    <name evidence="3" type="ORF">CCR82_01745</name>
</gene>